<keyword evidence="4" id="KW-0808">Transferase</keyword>
<dbReference type="InterPro" id="IPR048976">
    <property type="entry name" value="WHD_PKMT"/>
</dbReference>
<dbReference type="InterPro" id="IPR029063">
    <property type="entry name" value="SAM-dependent_MTases_sf"/>
</dbReference>
<feature type="domain" description="PKMT C-terminal winged helix" evidence="3">
    <location>
        <begin position="411"/>
        <end position="463"/>
    </location>
</feature>
<evidence type="ECO:0000313" key="4">
    <source>
        <dbReference type="EMBL" id="SEH35032.1"/>
    </source>
</evidence>
<dbReference type="GO" id="GO:0032259">
    <property type="term" value="P:methylation"/>
    <property type="evidence" value="ECO:0007669"/>
    <property type="project" value="UniProtKB-KW"/>
</dbReference>
<gene>
    <name evidence="4" type="ORF">SAMN04244559_01694</name>
</gene>
<dbReference type="Proteomes" id="UP000182983">
    <property type="component" value="Unassembled WGS sequence"/>
</dbReference>
<reference evidence="5" key="1">
    <citation type="submission" date="2016-10" db="EMBL/GenBank/DDBJ databases">
        <authorList>
            <person name="Varghese N."/>
            <person name="Submissions S."/>
        </authorList>
    </citation>
    <scope>NUCLEOTIDE SEQUENCE [LARGE SCALE GENOMIC DNA]</scope>
    <source>
        <strain evidence="5">DSM 13234</strain>
    </source>
</reference>
<evidence type="ECO:0000259" key="2">
    <source>
        <dbReference type="Pfam" id="PF13649"/>
    </source>
</evidence>
<proteinExistence type="predicted"/>
<dbReference type="PANTHER" id="PTHR43667">
    <property type="entry name" value="CYCLOPROPANE-FATTY-ACYL-PHOSPHOLIPID SYNTHASE"/>
    <property type="match status" value="1"/>
</dbReference>
<dbReference type="OrthoDB" id="5298787at2"/>
<dbReference type="PANTHER" id="PTHR43667:SF2">
    <property type="entry name" value="FATTY ACID C-METHYL TRANSFERASE"/>
    <property type="match status" value="1"/>
</dbReference>
<keyword evidence="5" id="KW-1185">Reference proteome</keyword>
<organism evidence="4 5">
    <name type="scientific">Magnetospirillum fulvum</name>
    <name type="common">Rhodospirillum fulvum</name>
    <dbReference type="NCBI Taxonomy" id="1082"/>
    <lineage>
        <taxon>Bacteria</taxon>
        <taxon>Pseudomonadati</taxon>
        <taxon>Pseudomonadota</taxon>
        <taxon>Alphaproteobacteria</taxon>
        <taxon>Rhodospirillales</taxon>
        <taxon>Rhodospirillaceae</taxon>
        <taxon>Magnetospirillum</taxon>
    </lineage>
</organism>
<dbReference type="SUPFAM" id="SSF53335">
    <property type="entry name" value="S-adenosyl-L-methionine-dependent methyltransferases"/>
    <property type="match status" value="1"/>
</dbReference>
<evidence type="ECO:0000259" key="3">
    <source>
        <dbReference type="Pfam" id="PF21782"/>
    </source>
</evidence>
<dbReference type="Pfam" id="PF10119">
    <property type="entry name" value="MethyTransf_Reg"/>
    <property type="match status" value="1"/>
</dbReference>
<accession>A0A1H6HIV3</accession>
<dbReference type="InterPro" id="IPR041698">
    <property type="entry name" value="Methyltransf_25"/>
</dbReference>
<dbReference type="RefSeq" id="WP_074767544.1">
    <property type="nucleotide sequence ID" value="NZ_FNWO01000006.1"/>
</dbReference>
<dbReference type="Pfam" id="PF21782">
    <property type="entry name" value="WHD_PKMT"/>
    <property type="match status" value="1"/>
</dbReference>
<feature type="domain" description="Methyltransferase" evidence="2">
    <location>
        <begin position="43"/>
        <end position="140"/>
    </location>
</feature>
<dbReference type="InterPro" id="IPR018773">
    <property type="entry name" value="MeTrfase_reg_dom_prd"/>
</dbReference>
<dbReference type="CDD" id="cd02440">
    <property type="entry name" value="AdoMet_MTases"/>
    <property type="match status" value="1"/>
</dbReference>
<dbReference type="GO" id="GO:0008168">
    <property type="term" value="F:methyltransferase activity"/>
    <property type="evidence" value="ECO:0007669"/>
    <property type="project" value="UniProtKB-KW"/>
</dbReference>
<name>A0A1H6HIV3_MAGFU</name>
<feature type="domain" description="Methyltransferase regulatory" evidence="1">
    <location>
        <begin position="211"/>
        <end position="291"/>
    </location>
</feature>
<evidence type="ECO:0000259" key="1">
    <source>
        <dbReference type="Pfam" id="PF10119"/>
    </source>
</evidence>
<protein>
    <submittedName>
        <fullName evidence="4">Regulatory domain of a methyltransferase-containing protein</fullName>
    </submittedName>
</protein>
<dbReference type="Gene3D" id="3.40.50.150">
    <property type="entry name" value="Vaccinia Virus protein VP39"/>
    <property type="match status" value="1"/>
</dbReference>
<evidence type="ECO:0000313" key="5">
    <source>
        <dbReference type="Proteomes" id="UP000182983"/>
    </source>
</evidence>
<dbReference type="InterPro" id="IPR050723">
    <property type="entry name" value="CFA/CMAS"/>
</dbReference>
<keyword evidence="4" id="KW-0489">Methyltransferase</keyword>
<dbReference type="EMBL" id="FNWO01000006">
    <property type="protein sequence ID" value="SEH35032.1"/>
    <property type="molecule type" value="Genomic_DNA"/>
</dbReference>
<dbReference type="AlphaFoldDB" id="A0A1H6HIV3"/>
<sequence length="493" mass="53738">MSSSDYDAVPYLGEAHRLTHISHLFITATILGAGPPPPRTARVLELGCARGDNLAAMAATLPDAHFYGIDYSPVEIEQGQAMVRALGLSNVELSCQSAAEFDGTGGPFDYIIAHGLFSWVSDEVQSAILDLIARHLSPRGIAYVSYNTLPGWNARTTIRDLMRFHTAGIDDPIEKVRAARTALEFVGANATNPALLAVLEDVVAESRDQEDWYIFHEWLARDNTAFYFVDFVAMCAESGLDYLGDSSISIMLVANYGPAIRDGLGQDGDQIRTEQYLDFLANRTFRQSLLRRRDVVAAPKPDLAALVQACSLQSRLTRQEDEDGMFRFAFPNGDVALQTNDQSLVAVMSVLCGCSQFLLPFERLVELTVHLHALPADIVRALLAEHAIRLFLAGALWISAEPPAVAPQPSERPVALPLARYQARGSAFVTNANVEKIPLTPPLRALLGLLDGSRTAQDMLETLDGGPHAADFPTTAAIEESLRILGRMALLVR</sequence>
<dbReference type="Pfam" id="PF13649">
    <property type="entry name" value="Methyltransf_25"/>
    <property type="match status" value="1"/>
</dbReference>